<dbReference type="InterPro" id="IPR004031">
    <property type="entry name" value="PMP22/EMP/MP20/Claudin"/>
</dbReference>
<dbReference type="InterPro" id="IPR050579">
    <property type="entry name" value="PMP-22/EMP/MP20-like"/>
</dbReference>
<dbReference type="PANTHER" id="PTHR10671:SF108">
    <property type="entry name" value="CLAUDIN FAMILY PROTEIN-RELATED"/>
    <property type="match status" value="1"/>
</dbReference>
<comment type="subcellular location">
    <subcellularLocation>
        <location evidence="1">Membrane</location>
        <topology evidence="1">Multi-pass membrane protein</topology>
    </subcellularLocation>
</comment>
<comment type="caution">
    <text evidence="6">The sequence shown here is derived from an EMBL/GenBank/DDBJ whole genome shotgun (WGS) entry which is preliminary data.</text>
</comment>
<feature type="transmembrane region" description="Helical" evidence="5">
    <location>
        <begin position="130"/>
        <end position="160"/>
    </location>
</feature>
<keyword evidence="4 5" id="KW-0472">Membrane</keyword>
<evidence type="ECO:0000256" key="2">
    <source>
        <dbReference type="ARBA" id="ARBA00022692"/>
    </source>
</evidence>
<evidence type="ECO:0000256" key="3">
    <source>
        <dbReference type="ARBA" id="ARBA00022989"/>
    </source>
</evidence>
<evidence type="ECO:0000256" key="4">
    <source>
        <dbReference type="ARBA" id="ARBA00023136"/>
    </source>
</evidence>
<dbReference type="InterPro" id="IPR017974">
    <property type="entry name" value="Claudin_CS"/>
</dbReference>
<reference evidence="6" key="3">
    <citation type="submission" date="2023-05" db="EMBL/GenBank/DDBJ databases">
        <authorList>
            <person name="Smith C.H."/>
        </authorList>
    </citation>
    <scope>NUCLEOTIDE SEQUENCE</scope>
    <source>
        <strain evidence="6">CHS0354</strain>
        <tissue evidence="6">Mantle</tissue>
    </source>
</reference>
<evidence type="ECO:0000313" key="7">
    <source>
        <dbReference type="Proteomes" id="UP001195483"/>
    </source>
</evidence>
<feature type="transmembrane region" description="Helical" evidence="5">
    <location>
        <begin position="65"/>
        <end position="93"/>
    </location>
</feature>
<dbReference type="AlphaFoldDB" id="A0AAE0RSK6"/>
<keyword evidence="7" id="KW-1185">Reference proteome</keyword>
<dbReference type="PANTHER" id="PTHR10671">
    <property type="entry name" value="EPITHELIAL MEMBRANE PROTEIN-RELATED"/>
    <property type="match status" value="1"/>
</dbReference>
<evidence type="ECO:0000313" key="6">
    <source>
        <dbReference type="EMBL" id="KAK3578933.1"/>
    </source>
</evidence>
<organism evidence="6 7">
    <name type="scientific">Potamilus streckersoni</name>
    <dbReference type="NCBI Taxonomy" id="2493646"/>
    <lineage>
        <taxon>Eukaryota</taxon>
        <taxon>Metazoa</taxon>
        <taxon>Spiralia</taxon>
        <taxon>Lophotrochozoa</taxon>
        <taxon>Mollusca</taxon>
        <taxon>Bivalvia</taxon>
        <taxon>Autobranchia</taxon>
        <taxon>Heteroconchia</taxon>
        <taxon>Palaeoheterodonta</taxon>
        <taxon>Unionida</taxon>
        <taxon>Unionoidea</taxon>
        <taxon>Unionidae</taxon>
        <taxon>Ambleminae</taxon>
        <taxon>Lampsilini</taxon>
        <taxon>Potamilus</taxon>
    </lineage>
</organism>
<gene>
    <name evidence="6" type="ORF">CHS0354_035565</name>
</gene>
<reference evidence="6" key="2">
    <citation type="journal article" date="2021" name="Genome Biol. Evol.">
        <title>Developing a high-quality reference genome for a parasitic bivalve with doubly uniparental inheritance (Bivalvia: Unionida).</title>
        <authorList>
            <person name="Smith C.H."/>
        </authorList>
    </citation>
    <scope>NUCLEOTIDE SEQUENCE</scope>
    <source>
        <strain evidence="6">CHS0354</strain>
        <tissue evidence="6">Mantle</tissue>
    </source>
</reference>
<dbReference type="Pfam" id="PF00822">
    <property type="entry name" value="PMP22_Claudin"/>
    <property type="match status" value="1"/>
</dbReference>
<accession>A0AAE0RSK6</accession>
<reference evidence="6" key="1">
    <citation type="journal article" date="2021" name="Genome Biol. Evol.">
        <title>A High-Quality Reference Genome for a Parasitic Bivalve with Doubly Uniparental Inheritance (Bivalvia: Unionida).</title>
        <authorList>
            <person name="Smith C.H."/>
        </authorList>
    </citation>
    <scope>NUCLEOTIDE SEQUENCE</scope>
    <source>
        <strain evidence="6">CHS0354</strain>
    </source>
</reference>
<protein>
    <submittedName>
        <fullName evidence="6">Uncharacterized protein</fullName>
    </submittedName>
</protein>
<feature type="transmembrane region" description="Helical" evidence="5">
    <location>
        <begin position="105"/>
        <end position="124"/>
    </location>
</feature>
<name>A0AAE0RSK6_9BIVA</name>
<sequence>MNKMTIVGAVCVAVSLILGVAAIAVPKWLAFYFLNREVTFGLWRACATLSTGQVTCASYEKTPDWIIATSVFEVVGICGIIFAVLSAFFHIFIAKNSRIAGQAPGPCAIAGGLCMIVGVIIWAAKYKKDPIFALLDLSVGFILAILSAILSIIAGILLLLGWRAESSENSYSAI</sequence>
<dbReference type="GO" id="GO:0005886">
    <property type="term" value="C:plasma membrane"/>
    <property type="evidence" value="ECO:0007669"/>
    <property type="project" value="TreeGrafter"/>
</dbReference>
<evidence type="ECO:0000256" key="1">
    <source>
        <dbReference type="ARBA" id="ARBA00004141"/>
    </source>
</evidence>
<keyword evidence="2 5" id="KW-0812">Transmembrane</keyword>
<proteinExistence type="predicted"/>
<dbReference type="Proteomes" id="UP001195483">
    <property type="component" value="Unassembled WGS sequence"/>
</dbReference>
<dbReference type="Gene3D" id="1.20.140.150">
    <property type="match status" value="1"/>
</dbReference>
<evidence type="ECO:0000256" key="5">
    <source>
        <dbReference type="SAM" id="Phobius"/>
    </source>
</evidence>
<dbReference type="EMBL" id="JAEAOA010002072">
    <property type="protein sequence ID" value="KAK3578933.1"/>
    <property type="molecule type" value="Genomic_DNA"/>
</dbReference>
<dbReference type="PROSITE" id="PS01346">
    <property type="entry name" value="CLAUDIN"/>
    <property type="match status" value="1"/>
</dbReference>
<keyword evidence="3 5" id="KW-1133">Transmembrane helix</keyword>